<dbReference type="EMBL" id="CP063767">
    <property type="protein sequence ID" value="QOY60435.1"/>
    <property type="molecule type" value="Genomic_DNA"/>
</dbReference>
<feature type="domain" description="HTH gntR-type" evidence="4">
    <location>
        <begin position="2"/>
        <end position="70"/>
    </location>
</feature>
<dbReference type="GO" id="GO:0003677">
    <property type="term" value="F:DNA binding"/>
    <property type="evidence" value="ECO:0007669"/>
    <property type="project" value="UniProtKB-KW"/>
</dbReference>
<name>A0A7S7RUA6_9ACTN</name>
<dbReference type="PANTHER" id="PTHR44846:SF1">
    <property type="entry name" value="MANNOSYL-D-GLYCERATE TRANSPORT_METABOLISM SYSTEM REPRESSOR MNGR-RELATED"/>
    <property type="match status" value="1"/>
</dbReference>
<gene>
    <name evidence="5" type="ORF">INP52_08525</name>
</gene>
<dbReference type="SUPFAM" id="SSF64288">
    <property type="entry name" value="Chorismate lyase-like"/>
    <property type="match status" value="1"/>
</dbReference>
<dbReference type="Pfam" id="PF00392">
    <property type="entry name" value="GntR"/>
    <property type="match status" value="1"/>
</dbReference>
<sequence>METLYSSIKNDLLAKIKNGTYAVGDVIPTEVALAKEYGVSRPTIRQALQILVNAGYLDKRKRRGTIVMNPDLATSEPETPLGGSGVRSFEDEIAAAGRAVRTLPILVKEEPADDEVAAGLRIAPGDPVYKLIRLRYVDDVPNVFMENYVPCALFPNFTDCDFSQKRLYERMTELGHPVKRITRHLEVIKADSSISVLLDVPVGDPLFYFHTVGRDENDNIVEYSASMYRGSENSFEFEVAPSSDSQRDAFDGFATYDDALIG</sequence>
<organism evidence="5 6">
    <name type="scientific">Thermophilibacter immobilis</name>
    <dbReference type="NCBI Taxonomy" id="2779519"/>
    <lineage>
        <taxon>Bacteria</taxon>
        <taxon>Bacillati</taxon>
        <taxon>Actinomycetota</taxon>
        <taxon>Coriobacteriia</taxon>
        <taxon>Coriobacteriales</taxon>
        <taxon>Atopobiaceae</taxon>
        <taxon>Thermophilibacter</taxon>
    </lineage>
</organism>
<dbReference type="Gene3D" id="3.40.1410.10">
    <property type="entry name" value="Chorismate lyase-like"/>
    <property type="match status" value="1"/>
</dbReference>
<dbReference type="SUPFAM" id="SSF46785">
    <property type="entry name" value="Winged helix' DNA-binding domain"/>
    <property type="match status" value="1"/>
</dbReference>
<evidence type="ECO:0000256" key="1">
    <source>
        <dbReference type="ARBA" id="ARBA00023015"/>
    </source>
</evidence>
<evidence type="ECO:0000259" key="4">
    <source>
        <dbReference type="PROSITE" id="PS50949"/>
    </source>
</evidence>
<evidence type="ECO:0000313" key="5">
    <source>
        <dbReference type="EMBL" id="QOY60435.1"/>
    </source>
</evidence>
<evidence type="ECO:0000256" key="2">
    <source>
        <dbReference type="ARBA" id="ARBA00023125"/>
    </source>
</evidence>
<dbReference type="Gene3D" id="1.10.10.10">
    <property type="entry name" value="Winged helix-like DNA-binding domain superfamily/Winged helix DNA-binding domain"/>
    <property type="match status" value="1"/>
</dbReference>
<dbReference type="InterPro" id="IPR028978">
    <property type="entry name" value="Chorismate_lyase_/UTRA_dom_sf"/>
</dbReference>
<dbReference type="AlphaFoldDB" id="A0A7S7RUA6"/>
<dbReference type="InterPro" id="IPR036390">
    <property type="entry name" value="WH_DNA-bd_sf"/>
</dbReference>
<keyword evidence="2" id="KW-0238">DNA-binding</keyword>
<keyword evidence="6" id="KW-1185">Reference proteome</keyword>
<dbReference type="KEGG" id="tio:INP52_08525"/>
<keyword evidence="3" id="KW-0804">Transcription</keyword>
<dbReference type="SMART" id="SM00345">
    <property type="entry name" value="HTH_GNTR"/>
    <property type="match status" value="1"/>
</dbReference>
<dbReference type="Pfam" id="PF07702">
    <property type="entry name" value="UTRA"/>
    <property type="match status" value="1"/>
</dbReference>
<dbReference type="InterPro" id="IPR011663">
    <property type="entry name" value="UTRA"/>
</dbReference>
<dbReference type="SMART" id="SM00866">
    <property type="entry name" value="UTRA"/>
    <property type="match status" value="1"/>
</dbReference>
<keyword evidence="1" id="KW-0805">Transcription regulation</keyword>
<dbReference type="InterPro" id="IPR036388">
    <property type="entry name" value="WH-like_DNA-bd_sf"/>
</dbReference>
<dbReference type="PRINTS" id="PR00035">
    <property type="entry name" value="HTHGNTR"/>
</dbReference>
<dbReference type="InterPro" id="IPR000524">
    <property type="entry name" value="Tscrpt_reg_HTH_GntR"/>
</dbReference>
<dbReference type="RefSeq" id="WP_194370878.1">
    <property type="nucleotide sequence ID" value="NZ_CP063767.1"/>
</dbReference>
<dbReference type="GO" id="GO:0003700">
    <property type="term" value="F:DNA-binding transcription factor activity"/>
    <property type="evidence" value="ECO:0007669"/>
    <property type="project" value="InterPro"/>
</dbReference>
<accession>A0A7S7RUA6</accession>
<dbReference type="InterPro" id="IPR050679">
    <property type="entry name" value="Bact_HTH_transcr_reg"/>
</dbReference>
<dbReference type="CDD" id="cd07377">
    <property type="entry name" value="WHTH_GntR"/>
    <property type="match status" value="1"/>
</dbReference>
<protein>
    <submittedName>
        <fullName evidence="5">GntR family transcriptional regulator</fullName>
    </submittedName>
</protein>
<proteinExistence type="predicted"/>
<evidence type="ECO:0000313" key="6">
    <source>
        <dbReference type="Proteomes" id="UP000593735"/>
    </source>
</evidence>
<dbReference type="PANTHER" id="PTHR44846">
    <property type="entry name" value="MANNOSYL-D-GLYCERATE TRANSPORT/METABOLISM SYSTEM REPRESSOR MNGR-RELATED"/>
    <property type="match status" value="1"/>
</dbReference>
<dbReference type="PROSITE" id="PS50949">
    <property type="entry name" value="HTH_GNTR"/>
    <property type="match status" value="1"/>
</dbReference>
<reference evidence="5 6" key="1">
    <citation type="submission" date="2020-10" db="EMBL/GenBank/DDBJ databases">
        <title>Olsenella immobilis sp.nov., isolated from the mud in a fermentation cellar used for the production of Chinese strong-flavoured liquor.</title>
        <authorList>
            <person name="Lu L."/>
        </authorList>
    </citation>
    <scope>NUCLEOTIDE SEQUENCE [LARGE SCALE GENOMIC DNA]</scope>
    <source>
        <strain evidence="5 6">LZLJ-2</strain>
    </source>
</reference>
<dbReference type="Proteomes" id="UP000593735">
    <property type="component" value="Chromosome"/>
</dbReference>
<dbReference type="GO" id="GO:0045892">
    <property type="term" value="P:negative regulation of DNA-templated transcription"/>
    <property type="evidence" value="ECO:0007669"/>
    <property type="project" value="TreeGrafter"/>
</dbReference>
<evidence type="ECO:0000256" key="3">
    <source>
        <dbReference type="ARBA" id="ARBA00023163"/>
    </source>
</evidence>